<proteinExistence type="predicted"/>
<dbReference type="Proteomes" id="UP001596180">
    <property type="component" value="Unassembled WGS sequence"/>
</dbReference>
<accession>A0ABW1DY83</accession>
<evidence type="ECO:0000313" key="2">
    <source>
        <dbReference type="Proteomes" id="UP001596180"/>
    </source>
</evidence>
<gene>
    <name evidence="1" type="ORF">ACFPZI_17820</name>
</gene>
<keyword evidence="2" id="KW-1185">Reference proteome</keyword>
<dbReference type="RefSeq" id="WP_381364126.1">
    <property type="nucleotide sequence ID" value="NZ_JBHSOA010000036.1"/>
</dbReference>
<evidence type="ECO:0000313" key="1">
    <source>
        <dbReference type="EMBL" id="MFC5853597.1"/>
    </source>
</evidence>
<dbReference type="EMBL" id="JBHSOA010000036">
    <property type="protein sequence ID" value="MFC5853597.1"/>
    <property type="molecule type" value="Genomic_DNA"/>
</dbReference>
<comment type="caution">
    <text evidence="1">The sequence shown here is derived from an EMBL/GenBank/DDBJ whole genome shotgun (WGS) entry which is preliminary data.</text>
</comment>
<protein>
    <submittedName>
        <fullName evidence="1">Uncharacterized protein</fullName>
    </submittedName>
</protein>
<organism evidence="1 2">
    <name type="scientific">Streptomyces chlorus</name>
    <dbReference type="NCBI Taxonomy" id="887452"/>
    <lineage>
        <taxon>Bacteria</taxon>
        <taxon>Bacillati</taxon>
        <taxon>Actinomycetota</taxon>
        <taxon>Actinomycetes</taxon>
        <taxon>Kitasatosporales</taxon>
        <taxon>Streptomycetaceae</taxon>
        <taxon>Streptomyces</taxon>
    </lineage>
</organism>
<reference evidence="2" key="1">
    <citation type="journal article" date="2019" name="Int. J. Syst. Evol. Microbiol.">
        <title>The Global Catalogue of Microorganisms (GCM) 10K type strain sequencing project: providing services to taxonomists for standard genome sequencing and annotation.</title>
        <authorList>
            <consortium name="The Broad Institute Genomics Platform"/>
            <consortium name="The Broad Institute Genome Sequencing Center for Infectious Disease"/>
            <person name="Wu L."/>
            <person name="Ma J."/>
        </authorList>
    </citation>
    <scope>NUCLEOTIDE SEQUENCE [LARGE SCALE GENOMIC DNA]</scope>
    <source>
        <strain evidence="2">JCM 10411</strain>
    </source>
</reference>
<sequence>MIQLHPEDAMVDAMLRGWRAQQMSRGLKEGTIAGRERLIRRFHEFTNEYP</sequence>
<name>A0ABW1DY83_9ACTN</name>